<dbReference type="SMART" id="SM00356">
    <property type="entry name" value="ZnF_C3H1"/>
    <property type="match status" value="1"/>
</dbReference>
<comment type="caution">
    <text evidence="6">The sequence shown here is derived from an EMBL/GenBank/DDBJ whole genome shotgun (WGS) entry which is preliminary data.</text>
</comment>
<dbReference type="SUPFAM" id="SSF90229">
    <property type="entry name" value="CCCH zinc finger"/>
    <property type="match status" value="1"/>
</dbReference>
<feature type="zinc finger region" description="C3H1-type" evidence="4">
    <location>
        <begin position="122"/>
        <end position="150"/>
    </location>
</feature>
<keyword evidence="2 4" id="KW-0863">Zinc-finger</keyword>
<dbReference type="InterPro" id="IPR036855">
    <property type="entry name" value="Znf_CCCH_sf"/>
</dbReference>
<dbReference type="Gene3D" id="4.10.1000.10">
    <property type="entry name" value="Zinc finger, CCCH-type"/>
    <property type="match status" value="1"/>
</dbReference>
<evidence type="ECO:0000313" key="7">
    <source>
        <dbReference type="Proteomes" id="UP000580250"/>
    </source>
</evidence>
<keyword evidence="3 4" id="KW-0862">Zinc</keyword>
<dbReference type="GO" id="GO:0008270">
    <property type="term" value="F:zinc ion binding"/>
    <property type="evidence" value="ECO:0007669"/>
    <property type="project" value="UniProtKB-KW"/>
</dbReference>
<evidence type="ECO:0000256" key="2">
    <source>
        <dbReference type="ARBA" id="ARBA00022771"/>
    </source>
</evidence>
<dbReference type="PROSITE" id="PS50103">
    <property type="entry name" value="ZF_C3H1"/>
    <property type="match status" value="1"/>
</dbReference>
<evidence type="ECO:0000256" key="3">
    <source>
        <dbReference type="ARBA" id="ARBA00022833"/>
    </source>
</evidence>
<accession>A0A6V7VCK7</accession>
<sequence>MPTVQLPYCANGSLCPSRSALENFLLTMSSNLLDLLSISQNFDPLTITQNMDILSFSQNMEVLTKANFEVNKIIIKMARAFKQTTESINDLEGRHWSFDGNINTTNILGGQKESSGPKNPELYKTQWCRNILLNGNCSFEDKCWFVHNSSELRNVPQLNKTINVAPLFNLSSSALYNRRIGRF</sequence>
<reference evidence="6 7" key="1">
    <citation type="submission" date="2020-08" db="EMBL/GenBank/DDBJ databases">
        <authorList>
            <person name="Koutsovoulos G."/>
            <person name="Danchin GJ E."/>
        </authorList>
    </citation>
    <scope>NUCLEOTIDE SEQUENCE [LARGE SCALE GENOMIC DNA]</scope>
</reference>
<dbReference type="Proteomes" id="UP000580250">
    <property type="component" value="Unassembled WGS sequence"/>
</dbReference>
<dbReference type="Pfam" id="PF25586">
    <property type="entry name" value="zf-CCCH_PAN3"/>
    <property type="match status" value="1"/>
</dbReference>
<dbReference type="InterPro" id="IPR000571">
    <property type="entry name" value="Znf_CCCH"/>
</dbReference>
<evidence type="ECO:0000313" key="6">
    <source>
        <dbReference type="EMBL" id="CAD2172613.1"/>
    </source>
</evidence>
<organism evidence="6 7">
    <name type="scientific">Meloidogyne enterolobii</name>
    <name type="common">Root-knot nematode worm</name>
    <name type="synonym">Meloidogyne mayaguensis</name>
    <dbReference type="NCBI Taxonomy" id="390850"/>
    <lineage>
        <taxon>Eukaryota</taxon>
        <taxon>Metazoa</taxon>
        <taxon>Ecdysozoa</taxon>
        <taxon>Nematoda</taxon>
        <taxon>Chromadorea</taxon>
        <taxon>Rhabditida</taxon>
        <taxon>Tylenchina</taxon>
        <taxon>Tylenchomorpha</taxon>
        <taxon>Tylenchoidea</taxon>
        <taxon>Meloidogynidae</taxon>
        <taxon>Meloidogyninae</taxon>
        <taxon>Meloidogyne</taxon>
    </lineage>
</organism>
<evidence type="ECO:0000256" key="4">
    <source>
        <dbReference type="PROSITE-ProRule" id="PRU00723"/>
    </source>
</evidence>
<proteinExistence type="predicted"/>
<evidence type="ECO:0000259" key="5">
    <source>
        <dbReference type="PROSITE" id="PS50103"/>
    </source>
</evidence>
<dbReference type="EMBL" id="CAJEWN010000203">
    <property type="protein sequence ID" value="CAD2172613.1"/>
    <property type="molecule type" value="Genomic_DNA"/>
</dbReference>
<feature type="domain" description="C3H1-type" evidence="5">
    <location>
        <begin position="122"/>
        <end position="150"/>
    </location>
</feature>
<name>A0A6V7VCK7_MELEN</name>
<protein>
    <recommendedName>
        <fullName evidence="5">C3H1-type domain-containing protein</fullName>
    </recommendedName>
</protein>
<dbReference type="OrthoDB" id="2020426at2759"/>
<dbReference type="AlphaFoldDB" id="A0A6V7VCK7"/>
<keyword evidence="1 4" id="KW-0479">Metal-binding</keyword>
<evidence type="ECO:0000256" key="1">
    <source>
        <dbReference type="ARBA" id="ARBA00022723"/>
    </source>
</evidence>
<gene>
    <name evidence="6" type="ORF">MENT_LOCUS24173</name>
</gene>